<dbReference type="Pfam" id="PF00005">
    <property type="entry name" value="ABC_tran"/>
    <property type="match status" value="1"/>
</dbReference>
<reference evidence="2" key="1">
    <citation type="submission" date="2019-09" db="EMBL/GenBank/DDBJ databases">
        <title>Characterisation of the sponge microbiome using genome-centric metagenomics.</title>
        <authorList>
            <person name="Engelberts J.P."/>
            <person name="Robbins S.J."/>
            <person name="De Goeij J.M."/>
            <person name="Aranda M."/>
            <person name="Bell S.C."/>
            <person name="Webster N.S."/>
        </authorList>
    </citation>
    <scope>NUCLEOTIDE SEQUENCE</scope>
    <source>
        <strain evidence="2">SB0661_bin_32</strain>
    </source>
</reference>
<feature type="domain" description="ABC transporter" evidence="1">
    <location>
        <begin position="47"/>
        <end position="76"/>
    </location>
</feature>
<keyword evidence="2" id="KW-0547">Nucleotide-binding</keyword>
<dbReference type="AlphaFoldDB" id="A0A6B1DCD7"/>
<dbReference type="GO" id="GO:0005524">
    <property type="term" value="F:ATP binding"/>
    <property type="evidence" value="ECO:0007669"/>
    <property type="project" value="UniProtKB-KW"/>
</dbReference>
<proteinExistence type="predicted"/>
<dbReference type="SUPFAM" id="SSF52540">
    <property type="entry name" value="P-loop containing nucleoside triphosphate hydrolases"/>
    <property type="match status" value="1"/>
</dbReference>
<evidence type="ECO:0000259" key="1">
    <source>
        <dbReference type="Pfam" id="PF00005"/>
    </source>
</evidence>
<dbReference type="Gene3D" id="3.40.50.300">
    <property type="entry name" value="P-loop containing nucleotide triphosphate hydrolases"/>
    <property type="match status" value="1"/>
</dbReference>
<dbReference type="EMBL" id="VXMH01000117">
    <property type="protein sequence ID" value="MYC97438.1"/>
    <property type="molecule type" value="Genomic_DNA"/>
</dbReference>
<comment type="caution">
    <text evidence="2">The sequence shown here is derived from an EMBL/GenBank/DDBJ whole genome shotgun (WGS) entry which is preliminary data.</text>
</comment>
<gene>
    <name evidence="2" type="ORF">F4X14_20995</name>
</gene>
<keyword evidence="2" id="KW-0067">ATP-binding</keyword>
<organism evidence="2">
    <name type="scientific">Caldilineaceae bacterium SB0661_bin_32</name>
    <dbReference type="NCBI Taxonomy" id="2605255"/>
    <lineage>
        <taxon>Bacteria</taxon>
        <taxon>Bacillati</taxon>
        <taxon>Chloroflexota</taxon>
        <taxon>Caldilineae</taxon>
        <taxon>Caldilineales</taxon>
        <taxon>Caldilineaceae</taxon>
    </lineage>
</organism>
<protein>
    <submittedName>
        <fullName evidence="2">ATP-binding cassette domain-containing protein</fullName>
    </submittedName>
</protein>
<dbReference type="InterPro" id="IPR003439">
    <property type="entry name" value="ABC_transporter-like_ATP-bd"/>
</dbReference>
<dbReference type="GO" id="GO:0042626">
    <property type="term" value="F:ATPase-coupled transmembrane transporter activity"/>
    <property type="evidence" value="ECO:0007669"/>
    <property type="project" value="TreeGrafter"/>
</dbReference>
<dbReference type="PANTHER" id="PTHR24221">
    <property type="entry name" value="ATP-BINDING CASSETTE SUB-FAMILY B"/>
    <property type="match status" value="1"/>
</dbReference>
<dbReference type="PANTHER" id="PTHR24221:SF654">
    <property type="entry name" value="ATP-BINDING CASSETTE SUB-FAMILY B MEMBER 6"/>
    <property type="match status" value="1"/>
</dbReference>
<accession>A0A6B1DCD7</accession>
<dbReference type="GO" id="GO:0016887">
    <property type="term" value="F:ATP hydrolysis activity"/>
    <property type="evidence" value="ECO:0007669"/>
    <property type="project" value="InterPro"/>
</dbReference>
<dbReference type="InterPro" id="IPR027417">
    <property type="entry name" value="P-loop_NTPase"/>
</dbReference>
<name>A0A6B1DCD7_9CHLR</name>
<sequence length="80" mass="8334">MGDSSILALLDVPLEIQECFGEVALSASGPLEARSGTFSYIQGTQVLTDINLSIQPGKTLALVGHTGAGKSTLARLYDPE</sequence>
<dbReference type="InterPro" id="IPR039421">
    <property type="entry name" value="Type_1_exporter"/>
</dbReference>
<evidence type="ECO:0000313" key="2">
    <source>
        <dbReference type="EMBL" id="MYC97438.1"/>
    </source>
</evidence>